<dbReference type="OrthoDB" id="9761526at2"/>
<dbReference type="SUPFAM" id="SSF56821">
    <property type="entry name" value="Prismane protein-like"/>
    <property type="match status" value="1"/>
</dbReference>
<keyword evidence="3 7" id="KW-0479">Metal-binding</keyword>
<gene>
    <name evidence="7" type="primary">hcp</name>
    <name evidence="8" type="ORF">EDC27_3100</name>
</gene>
<dbReference type="Proteomes" id="UP000276223">
    <property type="component" value="Unassembled WGS sequence"/>
</dbReference>
<dbReference type="InterPro" id="IPR010048">
    <property type="entry name" value="Hydroxylam_reduct"/>
</dbReference>
<dbReference type="InterPro" id="IPR004137">
    <property type="entry name" value="HCP/CODH"/>
</dbReference>
<dbReference type="PANTHER" id="PTHR30109:SF0">
    <property type="entry name" value="HYDROXYLAMINE REDUCTASE"/>
    <property type="match status" value="1"/>
</dbReference>
<dbReference type="FunFam" id="3.40.50.2030:FF:000002">
    <property type="entry name" value="Hydroxylamine reductase"/>
    <property type="match status" value="1"/>
</dbReference>
<dbReference type="GO" id="GO:0051539">
    <property type="term" value="F:4 iron, 4 sulfur cluster binding"/>
    <property type="evidence" value="ECO:0007669"/>
    <property type="project" value="UniProtKB-KW"/>
</dbReference>
<evidence type="ECO:0000256" key="3">
    <source>
        <dbReference type="ARBA" id="ARBA00022723"/>
    </source>
</evidence>
<dbReference type="NCBIfam" id="TIGR01703">
    <property type="entry name" value="hybrid_clust"/>
    <property type="match status" value="1"/>
</dbReference>
<comment type="cofactor">
    <cofactor evidence="7">
        <name>hybrid [4Fe-2O-2S] cluster</name>
        <dbReference type="ChEBI" id="CHEBI:60519"/>
    </cofactor>
    <text evidence="7">Binds 1 hybrid [4Fe-2O-2S] cluster.</text>
</comment>
<dbReference type="RefSeq" id="WP_123291538.1">
    <property type="nucleotide sequence ID" value="NZ_RJVA01000017.1"/>
</dbReference>
<comment type="caution">
    <text evidence="8">The sequence shown here is derived from an EMBL/GenBank/DDBJ whole genome shotgun (WGS) entry which is preliminary data.</text>
</comment>
<dbReference type="EC" id="1.7.99.1" evidence="7"/>
<evidence type="ECO:0000256" key="1">
    <source>
        <dbReference type="ARBA" id="ARBA00004496"/>
    </source>
</evidence>
<feature type="binding site" evidence="7">
    <location>
        <position position="311"/>
    </location>
    <ligand>
        <name>hybrid [4Fe-2O-2S] cluster</name>
        <dbReference type="ChEBI" id="CHEBI:60519"/>
    </ligand>
</feature>
<proteinExistence type="inferred from homology"/>
<dbReference type="HAMAP" id="MF_00069">
    <property type="entry name" value="Hydroxylam_reduct"/>
    <property type="match status" value="1"/>
</dbReference>
<comment type="similarity">
    <text evidence="7">Belongs to the HCP family.</text>
</comment>
<dbReference type="InterPro" id="IPR011254">
    <property type="entry name" value="Prismane-like_sf"/>
</dbReference>
<dbReference type="InterPro" id="IPR016100">
    <property type="entry name" value="Prismane_a-bundle"/>
</dbReference>
<dbReference type="NCBIfam" id="NF003658">
    <property type="entry name" value="PRK05290.1"/>
    <property type="match status" value="1"/>
</dbReference>
<keyword evidence="6 7" id="KW-0411">Iron-sulfur</keyword>
<dbReference type="InterPro" id="IPR016099">
    <property type="entry name" value="Prismane-like_a/b-sand"/>
</dbReference>
<feature type="binding site" description="via persulfide group" evidence="7">
    <location>
        <position position="398"/>
    </location>
    <ligand>
        <name>hybrid [4Fe-2O-2S] cluster</name>
        <dbReference type="ChEBI" id="CHEBI:60519"/>
    </ligand>
</feature>
<dbReference type="Pfam" id="PF03063">
    <property type="entry name" value="Prismane"/>
    <property type="match status" value="1"/>
</dbReference>
<comment type="catalytic activity">
    <reaction evidence="7">
        <text>A + NH4(+) + H2O = hydroxylamine + AH2 + H(+)</text>
        <dbReference type="Rhea" id="RHEA:22052"/>
        <dbReference type="ChEBI" id="CHEBI:13193"/>
        <dbReference type="ChEBI" id="CHEBI:15377"/>
        <dbReference type="ChEBI" id="CHEBI:15378"/>
        <dbReference type="ChEBI" id="CHEBI:15429"/>
        <dbReference type="ChEBI" id="CHEBI:17499"/>
        <dbReference type="ChEBI" id="CHEBI:28938"/>
        <dbReference type="EC" id="1.7.99.1"/>
    </reaction>
</comment>
<dbReference type="PANTHER" id="PTHR30109">
    <property type="entry name" value="HYDROXYLAMINE REDUCTASE"/>
    <property type="match status" value="1"/>
</dbReference>
<comment type="cofactor">
    <cofactor evidence="7">
        <name>[4Fe-4S] cluster</name>
        <dbReference type="ChEBI" id="CHEBI:49883"/>
    </cofactor>
    <text evidence="7">Binds 1 [4Fe-4S] cluster.</text>
</comment>
<reference evidence="8 9" key="1">
    <citation type="submission" date="2018-11" db="EMBL/GenBank/DDBJ databases">
        <title>Genomic Encyclopedia of Type Strains, Phase IV (KMG-IV): sequencing the most valuable type-strain genomes for metagenomic binning, comparative biology and taxonomic classification.</title>
        <authorList>
            <person name="Goeker M."/>
        </authorList>
    </citation>
    <scope>NUCLEOTIDE SEQUENCE [LARGE SCALE GENOMIC DNA]</scope>
    <source>
        <strain evidence="8 9">DSM 22027</strain>
    </source>
</reference>
<dbReference type="Gene3D" id="1.20.1270.20">
    <property type="match status" value="2"/>
</dbReference>
<dbReference type="GO" id="GO:0005737">
    <property type="term" value="C:cytoplasm"/>
    <property type="evidence" value="ECO:0007669"/>
    <property type="project" value="UniProtKB-SubCell"/>
</dbReference>
<feature type="binding site" evidence="7">
    <location>
        <position position="267"/>
    </location>
    <ligand>
        <name>hybrid [4Fe-2O-2S] cluster</name>
        <dbReference type="ChEBI" id="CHEBI:60519"/>
    </ligand>
</feature>
<feature type="binding site" evidence="7">
    <location>
        <position position="243"/>
    </location>
    <ligand>
        <name>hybrid [4Fe-2O-2S] cluster</name>
        <dbReference type="ChEBI" id="CHEBI:60519"/>
    </ligand>
</feature>
<keyword evidence="9" id="KW-1185">Reference proteome</keyword>
<dbReference type="AlphaFoldDB" id="A0A3N1UEA0"/>
<feature type="modified residue" description="Cysteine persulfide" evidence="7">
    <location>
        <position position="398"/>
    </location>
</feature>
<feature type="binding site" evidence="7">
    <location>
        <position position="21"/>
    </location>
    <ligand>
        <name>[4Fe-4S] cluster</name>
        <dbReference type="ChEBI" id="CHEBI:49883"/>
    </ligand>
</feature>
<feature type="binding site" evidence="7">
    <location>
        <position position="485"/>
    </location>
    <ligand>
        <name>hybrid [4Fe-2O-2S] cluster</name>
        <dbReference type="ChEBI" id="CHEBI:60519"/>
    </ligand>
</feature>
<sequence length="543" mass="59232">MFCYQCEQTAKNEACVKLGVCGKQPDVAALQDLLTHALKGLSQVAVEGRKVGVSDREVNVFTCEALFTTLTNVNFDPEDIARFIQKTVEMREKLKARVKAAGGFVDFAQGPATLQPATSVAEMVRQGEAVGFDKDPEPNQDIRSLKHTAIFGLRGVAAYADHAQILGQEDEAVYAGLQEILADTVRLDLALNDWVGRVLRVGEINIRAMELLDAANTGTYGHPVPTKVPLGHRKGKAILVSGHDLKDLEELLKQTQGKGITVYTHGEMLPCHGYPGLKKYEHFYGHYGTAWQNQAKEFAAFPGAILMTTNCLQKPQESYKDNIFTSGVVGWPGVCHVDRWDFSPVIQRALELPGFSEDTNGAHVMVGFARNTVLGVADKVIEAVKGGAIRHFFLVAGCDGAKPGRNYYTRFVELVPQDCVVLTLACGKFRFFDKDLGTIGGLPRLMDVGQCNDAYSAVQIALALSKAFNVGVNELPLSLVLSWYEQKAVAILLSLLYLGIKNIRLGPSLPAFISPNVLQVLVQNFDIKPISTPEEDLKAILGS</sequence>
<dbReference type="FunFam" id="3.40.50.2030:FF:000001">
    <property type="entry name" value="Hydroxylamine reductase"/>
    <property type="match status" value="1"/>
</dbReference>
<comment type="subcellular location">
    <subcellularLocation>
        <location evidence="1 7">Cytoplasm</location>
    </subcellularLocation>
</comment>
<evidence type="ECO:0000313" key="8">
    <source>
        <dbReference type="EMBL" id="ROQ89564.1"/>
    </source>
</evidence>
<feature type="binding site" evidence="7">
    <location>
        <position position="426"/>
    </location>
    <ligand>
        <name>hybrid [4Fe-2O-2S] cluster</name>
        <dbReference type="ChEBI" id="CHEBI:60519"/>
    </ligand>
</feature>
<feature type="binding site" evidence="7">
    <location>
        <position position="3"/>
    </location>
    <ligand>
        <name>[4Fe-4S] cluster</name>
        <dbReference type="ChEBI" id="CHEBI:49883"/>
    </ligand>
</feature>
<dbReference type="PIRSF" id="PIRSF000076">
    <property type="entry name" value="HCP"/>
    <property type="match status" value="1"/>
</dbReference>
<evidence type="ECO:0000256" key="7">
    <source>
        <dbReference type="HAMAP-Rule" id="MF_00069"/>
    </source>
</evidence>
<evidence type="ECO:0000256" key="5">
    <source>
        <dbReference type="ARBA" id="ARBA00023004"/>
    </source>
</evidence>
<dbReference type="GO" id="GO:0004601">
    <property type="term" value="F:peroxidase activity"/>
    <property type="evidence" value="ECO:0007669"/>
    <property type="project" value="TreeGrafter"/>
</dbReference>
<evidence type="ECO:0000256" key="6">
    <source>
        <dbReference type="ARBA" id="ARBA00023014"/>
    </source>
</evidence>
<feature type="binding site" evidence="7">
    <location>
        <position position="6"/>
    </location>
    <ligand>
        <name>[4Fe-4S] cluster</name>
        <dbReference type="ChEBI" id="CHEBI:49883"/>
    </ligand>
</feature>
<keyword evidence="2 7" id="KW-0963">Cytoplasm</keyword>
<dbReference type="EMBL" id="RJVA01000017">
    <property type="protein sequence ID" value="ROQ89564.1"/>
    <property type="molecule type" value="Genomic_DNA"/>
</dbReference>
<feature type="binding site" evidence="7">
    <location>
        <position position="15"/>
    </location>
    <ligand>
        <name>[4Fe-4S] cluster</name>
        <dbReference type="ChEBI" id="CHEBI:49883"/>
    </ligand>
</feature>
<dbReference type="CDD" id="cd01914">
    <property type="entry name" value="HCP"/>
    <property type="match status" value="1"/>
</dbReference>
<name>A0A3N1UEA0_9BACT</name>
<protein>
    <recommendedName>
        <fullName evidence="7">Hydroxylamine reductase</fullName>
        <ecNumber evidence="7">1.7.99.1</ecNumber>
    </recommendedName>
    <alternativeName>
        <fullName evidence="7">Hybrid-cluster protein</fullName>
        <shortName evidence="7">HCP</shortName>
    </alternativeName>
    <alternativeName>
        <fullName evidence="7">Prismane protein</fullName>
    </alternativeName>
</protein>
<accession>A0A3N1UEA0</accession>
<feature type="binding site" evidence="7">
    <location>
        <position position="451"/>
    </location>
    <ligand>
        <name>hybrid [4Fe-2O-2S] cluster</name>
        <dbReference type="ChEBI" id="CHEBI:60519"/>
    </ligand>
</feature>
<keyword evidence="7" id="KW-0004">4Fe-4S</keyword>
<evidence type="ECO:0000256" key="4">
    <source>
        <dbReference type="ARBA" id="ARBA00023002"/>
    </source>
</evidence>
<keyword evidence="4 7" id="KW-0560">Oxidoreductase</keyword>
<organism evidence="8 9">
    <name type="scientific">Desulfosoma caldarium</name>
    <dbReference type="NCBI Taxonomy" id="610254"/>
    <lineage>
        <taxon>Bacteria</taxon>
        <taxon>Pseudomonadati</taxon>
        <taxon>Thermodesulfobacteriota</taxon>
        <taxon>Syntrophobacteria</taxon>
        <taxon>Syntrophobacterales</taxon>
        <taxon>Syntrophobacteraceae</taxon>
        <taxon>Desulfosoma</taxon>
    </lineage>
</organism>
<keyword evidence="5 7" id="KW-0408">Iron</keyword>
<dbReference type="GO" id="GO:0046872">
    <property type="term" value="F:metal ion binding"/>
    <property type="evidence" value="ECO:0007669"/>
    <property type="project" value="UniProtKB-KW"/>
</dbReference>
<feature type="binding site" evidence="7">
    <location>
        <position position="487"/>
    </location>
    <ligand>
        <name>hybrid [4Fe-2O-2S] cluster</name>
        <dbReference type="ChEBI" id="CHEBI:60519"/>
    </ligand>
</feature>
<evidence type="ECO:0000313" key="9">
    <source>
        <dbReference type="Proteomes" id="UP000276223"/>
    </source>
</evidence>
<dbReference type="Gene3D" id="3.40.50.2030">
    <property type="match status" value="2"/>
</dbReference>
<evidence type="ECO:0000256" key="2">
    <source>
        <dbReference type="ARBA" id="ARBA00022490"/>
    </source>
</evidence>
<dbReference type="GO" id="GO:0050418">
    <property type="term" value="F:hydroxylamine reductase activity"/>
    <property type="evidence" value="ECO:0007669"/>
    <property type="project" value="UniProtKB-UniRule"/>
</dbReference>
<comment type="function">
    <text evidence="7">Catalyzes the reduction of hydroxylamine to form NH(3) and H(2)O.</text>
</comment>
<dbReference type="GO" id="GO:0042542">
    <property type="term" value="P:response to hydrogen peroxide"/>
    <property type="evidence" value="ECO:0007669"/>
    <property type="project" value="TreeGrafter"/>
</dbReference>